<dbReference type="AlphaFoldDB" id="A0A0E9Q3M1"/>
<evidence type="ECO:0000313" key="1">
    <source>
        <dbReference type="EMBL" id="JAH10930.1"/>
    </source>
</evidence>
<name>A0A0E9Q3M1_ANGAN</name>
<reference evidence="1" key="1">
    <citation type="submission" date="2014-11" db="EMBL/GenBank/DDBJ databases">
        <authorList>
            <person name="Amaro Gonzalez C."/>
        </authorList>
    </citation>
    <scope>NUCLEOTIDE SEQUENCE</scope>
</reference>
<dbReference type="EMBL" id="GBXM01104572">
    <property type="protein sequence ID" value="JAH04005.1"/>
    <property type="molecule type" value="Transcribed_RNA"/>
</dbReference>
<reference evidence="1" key="2">
    <citation type="journal article" date="2015" name="Fish Shellfish Immunol.">
        <title>Early steps in the European eel (Anguilla anguilla)-Vibrio vulnificus interaction in the gills: Role of the RtxA13 toxin.</title>
        <authorList>
            <person name="Callol A."/>
            <person name="Pajuelo D."/>
            <person name="Ebbesson L."/>
            <person name="Teles M."/>
            <person name="MacKenzie S."/>
            <person name="Amaro C."/>
        </authorList>
    </citation>
    <scope>NUCLEOTIDE SEQUENCE</scope>
</reference>
<dbReference type="EMBL" id="GBXM01097647">
    <property type="protein sequence ID" value="JAH10930.1"/>
    <property type="molecule type" value="Transcribed_RNA"/>
</dbReference>
<organism evidence="1">
    <name type="scientific">Anguilla anguilla</name>
    <name type="common">European freshwater eel</name>
    <name type="synonym">Muraena anguilla</name>
    <dbReference type="NCBI Taxonomy" id="7936"/>
    <lineage>
        <taxon>Eukaryota</taxon>
        <taxon>Metazoa</taxon>
        <taxon>Chordata</taxon>
        <taxon>Craniata</taxon>
        <taxon>Vertebrata</taxon>
        <taxon>Euteleostomi</taxon>
        <taxon>Actinopterygii</taxon>
        <taxon>Neopterygii</taxon>
        <taxon>Teleostei</taxon>
        <taxon>Anguilliformes</taxon>
        <taxon>Anguillidae</taxon>
        <taxon>Anguilla</taxon>
    </lineage>
</organism>
<sequence length="30" mass="3621">MLNQIDFCIILMPVIQSDLHNFCIHLYSWI</sequence>
<proteinExistence type="predicted"/>
<accession>A0A0E9Q3M1</accession>
<protein>
    <submittedName>
        <fullName evidence="1">Uncharacterized protein</fullName>
    </submittedName>
</protein>